<evidence type="ECO:0000313" key="1">
    <source>
        <dbReference type="EMBL" id="TDH15502.1"/>
    </source>
</evidence>
<accession>A0A484DK05</accession>
<reference evidence="1 2" key="1">
    <citation type="submission" date="2019-01" db="EMBL/GenBank/DDBJ databases">
        <title>A chromosome-scale genome assembly of the yellow perch, Perca flavescens.</title>
        <authorList>
            <person name="Feron R."/>
            <person name="Morvezen R."/>
            <person name="Bestin A."/>
            <person name="Haffray P."/>
            <person name="Klopp C."/>
            <person name="Zahm M."/>
            <person name="Cabau C."/>
            <person name="Roques C."/>
            <person name="Donnadieu C."/>
            <person name="Bouchez O."/>
            <person name="Christie M."/>
            <person name="Larson W."/>
            <person name="Guiguen Y."/>
        </authorList>
    </citation>
    <scope>NUCLEOTIDE SEQUENCE [LARGE SCALE GENOMIC DNA]</scope>
    <source>
        <strain evidence="1">YP-PL-M2</strain>
        <tissue evidence="1">Blood</tissue>
    </source>
</reference>
<comment type="caution">
    <text evidence="1">The sequence shown here is derived from an EMBL/GenBank/DDBJ whole genome shotgun (WGS) entry which is preliminary data.</text>
</comment>
<proteinExistence type="predicted"/>
<gene>
    <name evidence="1" type="ORF">EPR50_G00032200</name>
</gene>
<dbReference type="Proteomes" id="UP000295070">
    <property type="component" value="Chromosome 3"/>
</dbReference>
<keyword evidence="2" id="KW-1185">Reference proteome</keyword>
<organism evidence="1 2">
    <name type="scientific">Perca flavescens</name>
    <name type="common">American yellow perch</name>
    <name type="synonym">Morone flavescens</name>
    <dbReference type="NCBI Taxonomy" id="8167"/>
    <lineage>
        <taxon>Eukaryota</taxon>
        <taxon>Metazoa</taxon>
        <taxon>Chordata</taxon>
        <taxon>Craniata</taxon>
        <taxon>Vertebrata</taxon>
        <taxon>Euteleostomi</taxon>
        <taxon>Actinopterygii</taxon>
        <taxon>Neopterygii</taxon>
        <taxon>Teleostei</taxon>
        <taxon>Neoteleostei</taxon>
        <taxon>Acanthomorphata</taxon>
        <taxon>Eupercaria</taxon>
        <taxon>Perciformes</taxon>
        <taxon>Percoidei</taxon>
        <taxon>Percidae</taxon>
        <taxon>Percinae</taxon>
        <taxon>Perca</taxon>
    </lineage>
</organism>
<dbReference type="STRING" id="8167.A0A484DK05"/>
<evidence type="ECO:0000313" key="2">
    <source>
        <dbReference type="Proteomes" id="UP000295070"/>
    </source>
</evidence>
<name>A0A484DK05_PERFV</name>
<dbReference type="AlphaFoldDB" id="A0A484DK05"/>
<sequence length="123" mass="14549">MPCMVHRVDPFLRPRLMVLPRKRDPLGDTDFVEDSARCYYGADSLRLLEENIVTFVKNELKNIQKLLSPDYPECSESKREGEDEEQRTNREAFLKITLHFLRRMKQDELANHIQSSKRISLKI</sequence>
<protein>
    <submittedName>
        <fullName evidence="1">Uncharacterized protein</fullName>
    </submittedName>
</protein>
<dbReference type="EMBL" id="SCKG01000003">
    <property type="protein sequence ID" value="TDH15502.1"/>
    <property type="molecule type" value="Genomic_DNA"/>
</dbReference>